<name>A0A9E7AGI3_9ACTO</name>
<dbReference type="InterPro" id="IPR010310">
    <property type="entry name" value="T7SS_ESAT-6-like"/>
</dbReference>
<evidence type="ECO:0000256" key="1">
    <source>
        <dbReference type="SAM" id="MobiDB-lite"/>
    </source>
</evidence>
<sequence>MASVGADVEQLRALAQLFGDKATSLEDVVNSINGQLHSAGWVGEDADAFKSDWDSNLTVLVRNVVDSLRERNTSLNQQADEQEKASAVNGSISGAKAVGGAAKAANGGSGSDPYNGKPREGEAGRDADYARLAQAAYETGDPIPDGWRKVPDDELAELGIDPSELNTKYGMQASVYQNADGKYVVAFRGTELGLTLEGAKDVAADVQGAAGVSHQVEDAMNLSTKLAQAVGRENVDFTGHSLGGELASAAALATGGAAVTFNAAGLSETSQAIARGKCIDNFGYDAQAPMDGSNVKAYSYELDPLNNFQDDMHANPLTFRDKSIPRAYGERHIVRADFITKISPHNPIDYHHMDYLYGPLDAQYENPKANHIAASGTPTTNIGRAYVQQGNASGAASIIGGAAQGSADIASGVNDATQHLATSGARAANAWNQGDYVGAVGESAAGAARATGDFVGGVAKGTGEAVGGMIQGGAEILHGYKRAVVGGE</sequence>
<dbReference type="Gene3D" id="3.40.50.1820">
    <property type="entry name" value="alpha/beta hydrolase"/>
    <property type="match status" value="1"/>
</dbReference>
<feature type="region of interest" description="Disordered" evidence="1">
    <location>
        <begin position="101"/>
        <end position="123"/>
    </location>
</feature>
<dbReference type="SUPFAM" id="SSF53474">
    <property type="entry name" value="alpha/beta-Hydrolases"/>
    <property type="match status" value="1"/>
</dbReference>
<evidence type="ECO:0000313" key="3">
    <source>
        <dbReference type="Proteomes" id="UP000830236"/>
    </source>
</evidence>
<evidence type="ECO:0000313" key="2">
    <source>
        <dbReference type="EMBL" id="UQF79990.1"/>
    </source>
</evidence>
<dbReference type="Gene3D" id="1.10.287.1060">
    <property type="entry name" value="ESAT-6-like"/>
    <property type="match status" value="1"/>
</dbReference>
<proteinExistence type="predicted"/>
<organism evidence="2 3">
    <name type="scientific">Actinomyces graevenitzii</name>
    <dbReference type="NCBI Taxonomy" id="55565"/>
    <lineage>
        <taxon>Bacteria</taxon>
        <taxon>Bacillati</taxon>
        <taxon>Actinomycetota</taxon>
        <taxon>Actinomycetes</taxon>
        <taxon>Actinomycetales</taxon>
        <taxon>Actinomycetaceae</taxon>
        <taxon>Actinomyces</taxon>
    </lineage>
</organism>
<dbReference type="Proteomes" id="UP000830236">
    <property type="component" value="Chromosome"/>
</dbReference>
<dbReference type="InterPro" id="IPR029058">
    <property type="entry name" value="AB_hydrolase_fold"/>
</dbReference>
<dbReference type="KEGG" id="agh:M3I41_01560"/>
<reference evidence="2" key="1">
    <citation type="submission" date="2022-05" db="EMBL/GenBank/DDBJ databases">
        <title>Using nanopore sequencing to obtain complete genomes from saliva samples.</title>
        <authorList>
            <person name="Baker J.L."/>
        </authorList>
    </citation>
    <scope>NUCLEOTIDE SEQUENCE</scope>
    <source>
        <strain evidence="2">JCVI-JB-Ag32</strain>
    </source>
</reference>
<accession>A0A9E7AGI3</accession>
<dbReference type="EMBL" id="CP097095">
    <property type="protein sequence ID" value="UQF79990.1"/>
    <property type="molecule type" value="Genomic_DNA"/>
</dbReference>
<dbReference type="AlphaFoldDB" id="A0A9E7AGI3"/>
<gene>
    <name evidence="2" type="ORF">M3I41_01560</name>
</gene>
<dbReference type="Pfam" id="PF06013">
    <property type="entry name" value="WXG100"/>
    <property type="match status" value="1"/>
</dbReference>
<dbReference type="Pfam" id="PF26363">
    <property type="entry name" value="Phospholipase-like"/>
    <property type="match status" value="1"/>
</dbReference>
<protein>
    <submittedName>
        <fullName evidence="2">WXG100 family type VII secretion target</fullName>
    </submittedName>
</protein>